<proteinExistence type="predicted"/>
<organism evidence="2 3">
    <name type="scientific">Paraburkholderia guartelaensis</name>
    <dbReference type="NCBI Taxonomy" id="2546446"/>
    <lineage>
        <taxon>Bacteria</taxon>
        <taxon>Pseudomonadati</taxon>
        <taxon>Pseudomonadota</taxon>
        <taxon>Betaproteobacteria</taxon>
        <taxon>Burkholderiales</taxon>
        <taxon>Burkholderiaceae</taxon>
        <taxon>Paraburkholderia</taxon>
    </lineage>
</organism>
<evidence type="ECO:0000313" key="2">
    <source>
        <dbReference type="EMBL" id="TDG07350.1"/>
    </source>
</evidence>
<sequence length="79" mass="9173">MSGHDERSTNGDRFDNRRFRGDGERNRTGFHAVDVRNSRDLGDLRHRSNIHETVNLRGKNHTFRYLDARSGARNKKGHA</sequence>
<dbReference type="Proteomes" id="UP000295606">
    <property type="component" value="Unassembled WGS sequence"/>
</dbReference>
<dbReference type="EMBL" id="SMOD01000011">
    <property type="protein sequence ID" value="TDG07350.1"/>
    <property type="molecule type" value="Genomic_DNA"/>
</dbReference>
<evidence type="ECO:0000256" key="1">
    <source>
        <dbReference type="SAM" id="MobiDB-lite"/>
    </source>
</evidence>
<protein>
    <submittedName>
        <fullName evidence="2">Uncharacterized protein</fullName>
    </submittedName>
</protein>
<reference evidence="2 3" key="1">
    <citation type="submission" date="2019-03" db="EMBL/GenBank/DDBJ databases">
        <title>Paraburkholderia sp. isolated from native Mimosa gymnas in Guartela State Park, Brazil.</title>
        <authorList>
            <person name="Paulitsch F."/>
            <person name="Hungria M."/>
            <person name="Delamuta J.R.M."/>
            <person name="Ribeiro R.A."/>
            <person name="Dall'Agnol R."/>
            <person name="Silva J.S.B."/>
        </authorList>
    </citation>
    <scope>NUCLEOTIDE SEQUENCE [LARGE SCALE GENOMIC DNA]</scope>
    <source>
        <strain evidence="2 3">CNPSo 3008</strain>
    </source>
</reference>
<accession>A0A4R5LFI2</accession>
<comment type="caution">
    <text evidence="2">The sequence shown here is derived from an EMBL/GenBank/DDBJ whole genome shotgun (WGS) entry which is preliminary data.</text>
</comment>
<name>A0A4R5LFI2_9BURK</name>
<feature type="region of interest" description="Disordered" evidence="1">
    <location>
        <begin position="1"/>
        <end position="31"/>
    </location>
</feature>
<dbReference type="AlphaFoldDB" id="A0A4R5LFI2"/>
<gene>
    <name evidence="2" type="ORF">E1N52_16795</name>
</gene>
<evidence type="ECO:0000313" key="3">
    <source>
        <dbReference type="Proteomes" id="UP000295606"/>
    </source>
</evidence>
<dbReference type="RefSeq" id="WP_133183871.1">
    <property type="nucleotide sequence ID" value="NZ_SMOD01000011.1"/>
</dbReference>